<organism evidence="7 8">
    <name type="scientific">Ravibacter arvi</name>
    <dbReference type="NCBI Taxonomy" id="2051041"/>
    <lineage>
        <taxon>Bacteria</taxon>
        <taxon>Pseudomonadati</taxon>
        <taxon>Bacteroidota</taxon>
        <taxon>Cytophagia</taxon>
        <taxon>Cytophagales</taxon>
        <taxon>Spirosomataceae</taxon>
        <taxon>Ravibacter</taxon>
    </lineage>
</organism>
<dbReference type="PANTHER" id="PTHR43498:SF1">
    <property type="entry name" value="COB--COM HETERODISULFIDE REDUCTASE IRON-SULFUR SUBUNIT A"/>
    <property type="match status" value="1"/>
</dbReference>
<evidence type="ECO:0000256" key="2">
    <source>
        <dbReference type="ARBA" id="ARBA00022723"/>
    </source>
</evidence>
<accession>A0ABP8MA24</accession>
<evidence type="ECO:0000259" key="6">
    <source>
        <dbReference type="Pfam" id="PF25275"/>
    </source>
</evidence>
<evidence type="ECO:0000256" key="5">
    <source>
        <dbReference type="ARBA" id="ARBA00023014"/>
    </source>
</evidence>
<dbReference type="Gene3D" id="3.50.50.60">
    <property type="entry name" value="FAD/NAD(P)-binding domain"/>
    <property type="match status" value="1"/>
</dbReference>
<dbReference type="InterPro" id="IPR033803">
    <property type="entry name" value="CBD-like_Golvesin-Xly"/>
</dbReference>
<sequence>MKKILVLSVGALFCLVSLFGVVGCGKGSKANEYDIVVYGGTSAGIIAGYTAKQLGKSVLVIEAGNHLGGLTTGGLGATDIGNKYAVTGLAKDFYRRIGAHYGKFEQWTFEPHVAQQVYDDYIRKADLEIVKLHRLKEVKKEGDRITEIVVENAESPDASTDRAIKAKMFIDATYEGDLLAKAGVSYTVGRESNEQYGETYNGVQMSLYHQLPDGVDPYKVKGKPESGLLWGVADGTLAPAGSGDKLVQAYNFRLCLTQDAANKIPFTKPEGYDSTHYELLLRILEKETWTTVSSSYTRDTLAGGRIVVNHSGNYLIKAMPNGKTDANNFGGFSTDMIGANYDYPEADYATRARIWKEHEIYTKGLLYFMANDSRVPEHVRKDMGTWGYTKDEFKDHGGFSPQLYVREARRMVSDLVMTQHHCQGREVVEDGIGMAAYGMDSHNCQRIVVNGMVKNEGDVQIGLGVPYPISYRSIVPKKSECSNLFVPICLSASHIAFGSIRMEPVFMVLGQTSAVAAAMAIDGGVSVQDIDVKKLQASLLENPLADGSQPEILVDNDHPQWVEKSGNWLEKRGGYGRSHLELQAKADAADFVRYTPEVSRDGEYEIFMYFSNFDRLADEIAVKVTTATGEKEVNIKTGEVQELGLPSGDWISLGKYNVQKGKSASVTVLGKGNSKDVVADALIWRPVR</sequence>
<dbReference type="Pfam" id="PF12831">
    <property type="entry name" value="FAD_oxidored"/>
    <property type="match status" value="1"/>
</dbReference>
<keyword evidence="4" id="KW-0408">Iron</keyword>
<reference evidence="8" key="1">
    <citation type="journal article" date="2019" name="Int. J. Syst. Evol. Microbiol.">
        <title>The Global Catalogue of Microorganisms (GCM) 10K type strain sequencing project: providing services to taxonomists for standard genome sequencing and annotation.</title>
        <authorList>
            <consortium name="The Broad Institute Genomics Platform"/>
            <consortium name="The Broad Institute Genome Sequencing Center for Infectious Disease"/>
            <person name="Wu L."/>
            <person name="Ma J."/>
        </authorList>
    </citation>
    <scope>NUCLEOTIDE SEQUENCE [LARGE SCALE GENOMIC DNA]</scope>
    <source>
        <strain evidence="8">JCM 31920</strain>
    </source>
</reference>
<feature type="domain" description="Golvesin/Xly CBD-like" evidence="6">
    <location>
        <begin position="552"/>
        <end position="682"/>
    </location>
</feature>
<keyword evidence="3" id="KW-0560">Oxidoreductase</keyword>
<keyword evidence="1" id="KW-0004">4Fe-4S</keyword>
<evidence type="ECO:0000313" key="8">
    <source>
        <dbReference type="Proteomes" id="UP001501508"/>
    </source>
</evidence>
<dbReference type="Pfam" id="PF25275">
    <property type="entry name" value="Golvesin_C"/>
    <property type="match status" value="1"/>
</dbReference>
<dbReference type="SUPFAM" id="SSF51905">
    <property type="entry name" value="FAD/NAD(P)-binding domain"/>
    <property type="match status" value="1"/>
</dbReference>
<keyword evidence="2" id="KW-0479">Metal-binding</keyword>
<comment type="caution">
    <text evidence="7">The sequence shown here is derived from an EMBL/GenBank/DDBJ whole genome shotgun (WGS) entry which is preliminary data.</text>
</comment>
<dbReference type="PANTHER" id="PTHR43498">
    <property type="entry name" value="FERREDOXIN:COB-COM HETERODISULFIDE REDUCTASE SUBUNIT A"/>
    <property type="match status" value="1"/>
</dbReference>
<keyword evidence="5" id="KW-0411">Iron-sulfur</keyword>
<dbReference type="InterPro" id="IPR039650">
    <property type="entry name" value="HdrA-like"/>
</dbReference>
<evidence type="ECO:0000313" key="7">
    <source>
        <dbReference type="EMBL" id="GAA4447197.1"/>
    </source>
</evidence>
<evidence type="ECO:0000256" key="1">
    <source>
        <dbReference type="ARBA" id="ARBA00022485"/>
    </source>
</evidence>
<name>A0ABP8MA24_9BACT</name>
<dbReference type="Proteomes" id="UP001501508">
    <property type="component" value="Unassembled WGS sequence"/>
</dbReference>
<gene>
    <name evidence="7" type="ORF">GCM10023091_41660</name>
</gene>
<dbReference type="EMBL" id="BAABEY010000036">
    <property type="protein sequence ID" value="GAA4447197.1"/>
    <property type="molecule type" value="Genomic_DNA"/>
</dbReference>
<dbReference type="InterPro" id="IPR036188">
    <property type="entry name" value="FAD/NAD-bd_sf"/>
</dbReference>
<evidence type="ECO:0000256" key="3">
    <source>
        <dbReference type="ARBA" id="ARBA00023002"/>
    </source>
</evidence>
<proteinExistence type="predicted"/>
<protein>
    <submittedName>
        <fullName evidence="7">FAD-dependent oxidoreductase</fullName>
    </submittedName>
</protein>
<keyword evidence="8" id="KW-1185">Reference proteome</keyword>
<dbReference type="RefSeq" id="WP_345032833.1">
    <property type="nucleotide sequence ID" value="NZ_BAABEY010000036.1"/>
</dbReference>
<evidence type="ECO:0000256" key="4">
    <source>
        <dbReference type="ARBA" id="ARBA00023004"/>
    </source>
</evidence>
<dbReference type="PROSITE" id="PS51257">
    <property type="entry name" value="PROKAR_LIPOPROTEIN"/>
    <property type="match status" value="1"/>
</dbReference>